<dbReference type="PROSITE" id="PS50102">
    <property type="entry name" value="RRM"/>
    <property type="match status" value="1"/>
</dbReference>
<dbReference type="Pfam" id="PF17799">
    <property type="entry name" value="RRM_Rrp7"/>
    <property type="match status" value="1"/>
</dbReference>
<proteinExistence type="inferred from homology"/>
<dbReference type="InterPro" id="IPR000504">
    <property type="entry name" value="RRM_dom"/>
</dbReference>
<name>A0A9N9XV32_PHYSR</name>
<dbReference type="InterPro" id="IPR024326">
    <property type="entry name" value="RRP7_C"/>
</dbReference>
<evidence type="ECO:0000256" key="2">
    <source>
        <dbReference type="ARBA" id="ARBA00022884"/>
    </source>
</evidence>
<evidence type="ECO:0000313" key="7">
    <source>
        <dbReference type="Proteomes" id="UP001153712"/>
    </source>
</evidence>
<dbReference type="Proteomes" id="UP001153712">
    <property type="component" value="Chromosome 6"/>
</dbReference>
<dbReference type="PANTHER" id="PTHR13191:SF0">
    <property type="entry name" value="RIBOSOMAL RNA-PROCESSING PROTEIN 7 HOMOLOG A-RELATED"/>
    <property type="match status" value="1"/>
</dbReference>
<dbReference type="Pfam" id="PF12923">
    <property type="entry name" value="RRP7"/>
    <property type="match status" value="1"/>
</dbReference>
<evidence type="ECO:0000313" key="6">
    <source>
        <dbReference type="EMBL" id="CAG9863147.1"/>
    </source>
</evidence>
<protein>
    <recommendedName>
        <fullName evidence="5">RRM domain-containing protein</fullName>
    </recommendedName>
</protein>
<feature type="domain" description="RRM" evidence="5">
    <location>
        <begin position="44"/>
        <end position="125"/>
    </location>
</feature>
<keyword evidence="4" id="KW-0175">Coiled coil</keyword>
<dbReference type="InterPro" id="IPR040447">
    <property type="entry name" value="RRM_Rrp7"/>
</dbReference>
<evidence type="ECO:0000256" key="1">
    <source>
        <dbReference type="ARBA" id="ARBA00006110"/>
    </source>
</evidence>
<sequence>MTEESVQGFKILPLVFSQQSTSWHEILLKEHSVRHQDELKPLGQTLFILNVPPYACETGLRNAFSNVGNIKRVIFENAEDQSGDGFKRVFVVFNKREYLLKALKLTQLNPLSSDTQPIKIGVEKWIEDYNRSICDSEQLQQEVNTYMAQYDESKKQKPEEVVDDEGWTVVTKGGRRPGISRKESLANKLNEKTQKSTKKKELKNFYTFQIRESKMKNIAVLRKNFEEAKKKVELMKQARKFKPY</sequence>
<keyword evidence="7" id="KW-1185">Reference proteome</keyword>
<dbReference type="OrthoDB" id="5390at2759"/>
<accession>A0A9N9XV32</accession>
<dbReference type="SUPFAM" id="SSF54928">
    <property type="entry name" value="RNA-binding domain, RBD"/>
    <property type="match status" value="1"/>
</dbReference>
<evidence type="ECO:0000256" key="4">
    <source>
        <dbReference type="SAM" id="Coils"/>
    </source>
</evidence>
<feature type="coiled-coil region" evidence="4">
    <location>
        <begin position="211"/>
        <end position="238"/>
    </location>
</feature>
<dbReference type="GO" id="GO:0006364">
    <property type="term" value="P:rRNA processing"/>
    <property type="evidence" value="ECO:0007669"/>
    <property type="project" value="TreeGrafter"/>
</dbReference>
<dbReference type="Gene3D" id="3.30.70.330">
    <property type="match status" value="1"/>
</dbReference>
<evidence type="ECO:0000256" key="3">
    <source>
        <dbReference type="PROSITE-ProRule" id="PRU00176"/>
    </source>
</evidence>
<dbReference type="GO" id="GO:0032545">
    <property type="term" value="C:CURI complex"/>
    <property type="evidence" value="ECO:0007669"/>
    <property type="project" value="TreeGrafter"/>
</dbReference>
<reference evidence="6" key="1">
    <citation type="submission" date="2022-01" db="EMBL/GenBank/DDBJ databases">
        <authorList>
            <person name="King R."/>
        </authorList>
    </citation>
    <scope>NUCLEOTIDE SEQUENCE</scope>
</reference>
<dbReference type="InterPro" id="IPR040446">
    <property type="entry name" value="RRP7"/>
</dbReference>
<dbReference type="InterPro" id="IPR012677">
    <property type="entry name" value="Nucleotide-bd_a/b_plait_sf"/>
</dbReference>
<evidence type="ECO:0000259" key="5">
    <source>
        <dbReference type="PROSITE" id="PS50102"/>
    </source>
</evidence>
<comment type="similarity">
    <text evidence="1">Belongs to the RRP7 family.</text>
</comment>
<organism evidence="6 7">
    <name type="scientific">Phyllotreta striolata</name>
    <name type="common">Striped flea beetle</name>
    <name type="synonym">Crioceris striolata</name>
    <dbReference type="NCBI Taxonomy" id="444603"/>
    <lineage>
        <taxon>Eukaryota</taxon>
        <taxon>Metazoa</taxon>
        <taxon>Ecdysozoa</taxon>
        <taxon>Arthropoda</taxon>
        <taxon>Hexapoda</taxon>
        <taxon>Insecta</taxon>
        <taxon>Pterygota</taxon>
        <taxon>Neoptera</taxon>
        <taxon>Endopterygota</taxon>
        <taxon>Coleoptera</taxon>
        <taxon>Polyphaga</taxon>
        <taxon>Cucujiformia</taxon>
        <taxon>Chrysomeloidea</taxon>
        <taxon>Chrysomelidae</taxon>
        <taxon>Galerucinae</taxon>
        <taxon>Alticini</taxon>
        <taxon>Phyllotreta</taxon>
    </lineage>
</organism>
<dbReference type="EMBL" id="OU900099">
    <property type="protein sequence ID" value="CAG9863147.1"/>
    <property type="molecule type" value="Genomic_DNA"/>
</dbReference>
<keyword evidence="2 3" id="KW-0694">RNA-binding</keyword>
<dbReference type="AlphaFoldDB" id="A0A9N9XV32"/>
<dbReference type="Gene3D" id="6.10.250.1770">
    <property type="match status" value="1"/>
</dbReference>
<dbReference type="GO" id="GO:0034456">
    <property type="term" value="C:UTP-C complex"/>
    <property type="evidence" value="ECO:0007669"/>
    <property type="project" value="TreeGrafter"/>
</dbReference>
<dbReference type="GO" id="GO:0000028">
    <property type="term" value="P:ribosomal small subunit assembly"/>
    <property type="evidence" value="ECO:0007669"/>
    <property type="project" value="TreeGrafter"/>
</dbReference>
<gene>
    <name evidence="6" type="ORF">PHYEVI_LOCUS9446</name>
</gene>
<dbReference type="CDD" id="cd12951">
    <property type="entry name" value="RRP7_Rrp7A"/>
    <property type="match status" value="1"/>
</dbReference>
<dbReference type="PANTHER" id="PTHR13191">
    <property type="entry name" value="RIBOSOMAL RNA PROCESSING PROTEIN 7-RELATED"/>
    <property type="match status" value="1"/>
</dbReference>
<dbReference type="GO" id="GO:0003723">
    <property type="term" value="F:RNA binding"/>
    <property type="evidence" value="ECO:0007669"/>
    <property type="project" value="UniProtKB-UniRule"/>
</dbReference>
<dbReference type="InterPro" id="IPR035979">
    <property type="entry name" value="RBD_domain_sf"/>
</dbReference>